<evidence type="ECO:0000313" key="1">
    <source>
        <dbReference type="EMBL" id="CAD8335223.1"/>
    </source>
</evidence>
<accession>A0A7R9WTX1</accession>
<name>A0A7R9WTX1_9STRA</name>
<reference evidence="1" key="1">
    <citation type="submission" date="2021-01" db="EMBL/GenBank/DDBJ databases">
        <authorList>
            <person name="Corre E."/>
            <person name="Pelletier E."/>
            <person name="Niang G."/>
            <person name="Scheremetjew M."/>
            <person name="Finn R."/>
            <person name="Kale V."/>
            <person name="Holt S."/>
            <person name="Cochrane G."/>
            <person name="Meng A."/>
            <person name="Brown T."/>
            <person name="Cohen L."/>
        </authorList>
    </citation>
    <scope>NUCLEOTIDE SEQUENCE</scope>
    <source>
        <strain evidence="1">CCMP3328</strain>
    </source>
</reference>
<organism evidence="1">
    <name type="scientific">Craspedostauros australis</name>
    <dbReference type="NCBI Taxonomy" id="1486917"/>
    <lineage>
        <taxon>Eukaryota</taxon>
        <taxon>Sar</taxon>
        <taxon>Stramenopiles</taxon>
        <taxon>Ochrophyta</taxon>
        <taxon>Bacillariophyta</taxon>
        <taxon>Bacillariophyceae</taxon>
        <taxon>Bacillariophycidae</taxon>
        <taxon>Naviculales</taxon>
        <taxon>Naviculaceae</taxon>
        <taxon>Craspedostauros</taxon>
    </lineage>
</organism>
<dbReference type="AlphaFoldDB" id="A0A7R9WTX1"/>
<sequence length="176" mass="19149">MPSPATSTRPRTAGSQSTATNILNHHDSISRRRAWTCRSYPAQVVTFVIFSSGILVCLGGGVENTASTHAQSEAAPGLNHQQEGNETTCYSKYELLHQQRVRAAMKSGSSLSLSLARRSFSFNFSRNLPIVGFVFHVFATSFIHHGSKRCVGWSANSRTCGMQVPRGDLLGCETLT</sequence>
<gene>
    <name evidence="1" type="ORF">CAUS1442_LOCUS7328</name>
</gene>
<protein>
    <submittedName>
        <fullName evidence="1">Uncharacterized protein</fullName>
    </submittedName>
</protein>
<proteinExistence type="predicted"/>
<dbReference type="EMBL" id="HBEF01011638">
    <property type="protein sequence ID" value="CAD8335223.1"/>
    <property type="molecule type" value="Transcribed_RNA"/>
</dbReference>